<comment type="similarity">
    <text evidence="1">Belongs to the ROK (NagC/XylR) family.</text>
</comment>
<evidence type="ECO:0000256" key="2">
    <source>
        <dbReference type="SAM" id="MobiDB-lite"/>
    </source>
</evidence>
<organism evidence="3 4">
    <name type="scientific">Actinotalea ferrariae CF5-4</name>
    <dbReference type="NCBI Taxonomy" id="948458"/>
    <lineage>
        <taxon>Bacteria</taxon>
        <taxon>Bacillati</taxon>
        <taxon>Actinomycetota</taxon>
        <taxon>Actinomycetes</taxon>
        <taxon>Micrococcales</taxon>
        <taxon>Cellulomonadaceae</taxon>
        <taxon>Actinotalea</taxon>
    </lineage>
</organism>
<comment type="caution">
    <text evidence="3">The sequence shown here is derived from an EMBL/GenBank/DDBJ whole genome shotgun (WGS) entry which is preliminary data.</text>
</comment>
<dbReference type="EMBL" id="AXCW01000383">
    <property type="protein sequence ID" value="EYR61969.1"/>
    <property type="molecule type" value="Genomic_DNA"/>
</dbReference>
<dbReference type="SUPFAM" id="SSF53067">
    <property type="entry name" value="Actin-like ATPase domain"/>
    <property type="match status" value="1"/>
</dbReference>
<dbReference type="PANTHER" id="PTHR18964">
    <property type="entry name" value="ROK (REPRESSOR, ORF, KINASE) FAMILY"/>
    <property type="match status" value="1"/>
</dbReference>
<evidence type="ECO:0000313" key="3">
    <source>
        <dbReference type="EMBL" id="EYR61969.1"/>
    </source>
</evidence>
<gene>
    <name evidence="3" type="ORF">N866_13700</name>
</gene>
<dbReference type="PANTHER" id="PTHR18964:SF149">
    <property type="entry name" value="BIFUNCTIONAL UDP-N-ACETYLGLUCOSAMINE 2-EPIMERASE_N-ACETYLMANNOSAMINE KINASE"/>
    <property type="match status" value="1"/>
</dbReference>
<dbReference type="Pfam" id="PF00480">
    <property type="entry name" value="ROK"/>
    <property type="match status" value="1"/>
</dbReference>
<evidence type="ECO:0000313" key="4">
    <source>
        <dbReference type="Proteomes" id="UP000019753"/>
    </source>
</evidence>
<name>A0A021VL75_9CELL</name>
<feature type="region of interest" description="Disordered" evidence="2">
    <location>
        <begin position="1"/>
        <end position="30"/>
    </location>
</feature>
<dbReference type="InterPro" id="IPR000600">
    <property type="entry name" value="ROK"/>
</dbReference>
<protein>
    <submittedName>
        <fullName evidence="3">ROK family transcriptional regulator</fullName>
    </submittedName>
</protein>
<proteinExistence type="inferred from homology"/>
<dbReference type="AlphaFoldDB" id="A0A021VL75"/>
<dbReference type="Gene3D" id="3.30.420.40">
    <property type="match status" value="2"/>
</dbReference>
<keyword evidence="4" id="KW-1185">Reference proteome</keyword>
<accession>A0A021VL75</accession>
<dbReference type="InterPro" id="IPR043129">
    <property type="entry name" value="ATPase_NBD"/>
</dbReference>
<dbReference type="Proteomes" id="UP000019753">
    <property type="component" value="Unassembled WGS sequence"/>
</dbReference>
<evidence type="ECO:0000256" key="1">
    <source>
        <dbReference type="ARBA" id="ARBA00006479"/>
    </source>
</evidence>
<reference evidence="3 4" key="1">
    <citation type="submission" date="2014-01" db="EMBL/GenBank/DDBJ databases">
        <title>Actinotalea ferrariae CF5-4.</title>
        <authorList>
            <person name="Chen F."/>
            <person name="Li Y."/>
            <person name="Wang G."/>
        </authorList>
    </citation>
    <scope>NUCLEOTIDE SEQUENCE [LARGE SCALE GENOMIC DNA]</scope>
    <source>
        <strain evidence="3 4">CF5-4</strain>
    </source>
</reference>
<dbReference type="RefSeq" id="WP_155855472.1">
    <property type="nucleotide sequence ID" value="NZ_AXCW01000383.1"/>
</dbReference>
<dbReference type="OrthoDB" id="8772678at2"/>
<feature type="non-terminal residue" evidence="3">
    <location>
        <position position="238"/>
    </location>
</feature>
<sequence>MGTRAEDAPTAVRAGADGPETVHDGADGPTGAVVGLDVGGSKIDGVLVVGGEVVGRRRSAVRHGADGVVGSAAEAVEELLADARRAGAPVRLRAVGAGVPGIVAPGRGTVEHAVNLGVVGAAPVGPDLAERLGVPVVVENDLNVAALGAARTLGLGDDLAYLSLGTGLAAGLLLDGRLRRGSVGAAGEIGHVPYRPDGRSCPCGQRGCLEQYASGSAIDGAWAADGVPGPARLFAAAA</sequence>